<dbReference type="Pfam" id="PF00535">
    <property type="entry name" value="Glycos_transf_2"/>
    <property type="match status" value="1"/>
</dbReference>
<feature type="domain" description="Glycosyltransferase 2-like" evidence="1">
    <location>
        <begin position="8"/>
        <end position="105"/>
    </location>
</feature>
<sequence length="266" mass="29536">MTTLPFFSVIVPTHKRAILLRRALASIKSQICPVGCEVIVISDAADSATDAVCAELLGKTDMYLRRNGEAGPSASRNLGLSLVKGRYVLFLDDDDAWHPGCLAQLHAQPHVQLSMPVYFNCTVATERRLAQGPELVSELELTLQQGLTAEVYVKNQVHMSCFAFPRQLLQGLEFDPFMRAYEDWDYLLSVFDRAMPVHVPLLGSRVFEVADETTDRRGSSQQATDFNAVLDYLYVYRRHPAPTPELRQLRAALLGGAGLPIAPSFL</sequence>
<evidence type="ECO:0000313" key="2">
    <source>
        <dbReference type="EMBL" id="MYN43138.1"/>
    </source>
</evidence>
<comment type="caution">
    <text evidence="2">The sequence shown here is derived from an EMBL/GenBank/DDBJ whole genome shotgun (WGS) entry which is preliminary data.</text>
</comment>
<dbReference type="Gene3D" id="3.90.550.10">
    <property type="entry name" value="Spore Coat Polysaccharide Biosynthesis Protein SpsA, Chain A"/>
    <property type="match status" value="1"/>
</dbReference>
<accession>A0ABW9WPK0</accession>
<dbReference type="EMBL" id="WWCS01000033">
    <property type="protein sequence ID" value="MYN43138.1"/>
    <property type="molecule type" value="Genomic_DNA"/>
</dbReference>
<gene>
    <name evidence="2" type="ORF">GTP55_27720</name>
</gene>
<organism evidence="2 3">
    <name type="scientific">Duganella margarita</name>
    <dbReference type="NCBI Taxonomy" id="2692170"/>
    <lineage>
        <taxon>Bacteria</taxon>
        <taxon>Pseudomonadati</taxon>
        <taxon>Pseudomonadota</taxon>
        <taxon>Betaproteobacteria</taxon>
        <taxon>Burkholderiales</taxon>
        <taxon>Oxalobacteraceae</taxon>
        <taxon>Telluria group</taxon>
        <taxon>Duganella</taxon>
    </lineage>
</organism>
<protein>
    <submittedName>
        <fullName evidence="2">Glycosyltransferase</fullName>
    </submittedName>
</protein>
<reference evidence="2 3" key="1">
    <citation type="submission" date="2019-12" db="EMBL/GenBank/DDBJ databases">
        <title>Novel species isolated from a subtropical stream in China.</title>
        <authorList>
            <person name="Lu H."/>
        </authorList>
    </citation>
    <scope>NUCLEOTIDE SEQUENCE [LARGE SCALE GENOMIC DNA]</scope>
    <source>
        <strain evidence="2 3">FT109W</strain>
    </source>
</reference>
<dbReference type="PANTHER" id="PTHR22916">
    <property type="entry name" value="GLYCOSYLTRANSFERASE"/>
    <property type="match status" value="1"/>
</dbReference>
<name>A0ABW9WPK0_9BURK</name>
<evidence type="ECO:0000313" key="3">
    <source>
        <dbReference type="Proteomes" id="UP000466332"/>
    </source>
</evidence>
<evidence type="ECO:0000259" key="1">
    <source>
        <dbReference type="Pfam" id="PF00535"/>
    </source>
</evidence>
<dbReference type="RefSeq" id="WP_161047998.1">
    <property type="nucleotide sequence ID" value="NZ_WWCS01000033.1"/>
</dbReference>
<dbReference type="InterPro" id="IPR001173">
    <property type="entry name" value="Glyco_trans_2-like"/>
</dbReference>
<keyword evidence="3" id="KW-1185">Reference proteome</keyword>
<proteinExistence type="predicted"/>
<dbReference type="CDD" id="cd00761">
    <property type="entry name" value="Glyco_tranf_GTA_type"/>
    <property type="match status" value="1"/>
</dbReference>
<dbReference type="InterPro" id="IPR029044">
    <property type="entry name" value="Nucleotide-diphossugar_trans"/>
</dbReference>
<dbReference type="PANTHER" id="PTHR22916:SF3">
    <property type="entry name" value="UDP-GLCNAC:BETAGAL BETA-1,3-N-ACETYLGLUCOSAMINYLTRANSFERASE-LIKE PROTEIN 1"/>
    <property type="match status" value="1"/>
</dbReference>
<dbReference type="SUPFAM" id="SSF53448">
    <property type="entry name" value="Nucleotide-diphospho-sugar transferases"/>
    <property type="match status" value="1"/>
</dbReference>
<dbReference type="Proteomes" id="UP000466332">
    <property type="component" value="Unassembled WGS sequence"/>
</dbReference>